<comment type="caution">
    <text evidence="1">The sequence shown here is derived from an EMBL/GenBank/DDBJ whole genome shotgun (WGS) entry which is preliminary data.</text>
</comment>
<sequence>MDDQGHNCNYTANIVAKYFEKPSQVWTTNGIMKYPSSSSLYQSSFYISMSLPVRRREYPGFESPICSRWRKWDNATNLRGKFWMIVFYTLSYNGNGICKSQPKHLAQCKHDDAVTRRICKYAGFVDFDLNQFSDLLGCLCNLEQRWLRQVQEVHHGKQEESVEL</sequence>
<protein>
    <submittedName>
        <fullName evidence="1">Uncharacterized protein</fullName>
    </submittedName>
</protein>
<evidence type="ECO:0000313" key="1">
    <source>
        <dbReference type="EMBL" id="KAG5577744.1"/>
    </source>
</evidence>
<reference evidence="1 2" key="1">
    <citation type="submission" date="2020-09" db="EMBL/GenBank/DDBJ databases">
        <title>De no assembly of potato wild relative species, Solanum commersonii.</title>
        <authorList>
            <person name="Cho K."/>
        </authorList>
    </citation>
    <scope>NUCLEOTIDE SEQUENCE [LARGE SCALE GENOMIC DNA]</scope>
    <source>
        <strain evidence="1">LZ3.2</strain>
        <tissue evidence="1">Leaf</tissue>
    </source>
</reference>
<name>A0A9J5WRW6_SOLCO</name>
<dbReference type="AlphaFoldDB" id="A0A9J5WRW6"/>
<organism evidence="1 2">
    <name type="scientific">Solanum commersonii</name>
    <name type="common">Commerson's wild potato</name>
    <name type="synonym">Commerson's nightshade</name>
    <dbReference type="NCBI Taxonomy" id="4109"/>
    <lineage>
        <taxon>Eukaryota</taxon>
        <taxon>Viridiplantae</taxon>
        <taxon>Streptophyta</taxon>
        <taxon>Embryophyta</taxon>
        <taxon>Tracheophyta</taxon>
        <taxon>Spermatophyta</taxon>
        <taxon>Magnoliopsida</taxon>
        <taxon>eudicotyledons</taxon>
        <taxon>Gunneridae</taxon>
        <taxon>Pentapetalae</taxon>
        <taxon>asterids</taxon>
        <taxon>lamiids</taxon>
        <taxon>Solanales</taxon>
        <taxon>Solanaceae</taxon>
        <taxon>Solanoideae</taxon>
        <taxon>Solaneae</taxon>
        <taxon>Solanum</taxon>
    </lineage>
</organism>
<dbReference type="Proteomes" id="UP000824120">
    <property type="component" value="Chromosome 11"/>
</dbReference>
<keyword evidence="2" id="KW-1185">Reference proteome</keyword>
<proteinExistence type="predicted"/>
<dbReference type="EMBL" id="JACXVP010000011">
    <property type="protein sequence ID" value="KAG5577744.1"/>
    <property type="molecule type" value="Genomic_DNA"/>
</dbReference>
<gene>
    <name evidence="1" type="ORF">H5410_057878</name>
</gene>
<accession>A0A9J5WRW6</accession>
<evidence type="ECO:0000313" key="2">
    <source>
        <dbReference type="Proteomes" id="UP000824120"/>
    </source>
</evidence>